<proteinExistence type="inferred from homology"/>
<dbReference type="PANTHER" id="PTHR33932:SF4">
    <property type="entry name" value="NA(+)_H(+) ANTIPORTER SUBUNIT B"/>
    <property type="match status" value="1"/>
</dbReference>
<dbReference type="PANTHER" id="PTHR33932">
    <property type="entry name" value="NA(+)/H(+) ANTIPORTER SUBUNIT B"/>
    <property type="match status" value="1"/>
</dbReference>
<evidence type="ECO:0000256" key="5">
    <source>
        <dbReference type="ARBA" id="ARBA00022989"/>
    </source>
</evidence>
<accession>A0A2T5YLZ2</accession>
<name>A0A2T5YLZ2_9BACT</name>
<protein>
    <submittedName>
        <fullName evidence="9">Multicomponent Na+:H+ antiporter subunit B</fullName>
    </submittedName>
</protein>
<evidence type="ECO:0000256" key="7">
    <source>
        <dbReference type="SAM" id="Phobius"/>
    </source>
</evidence>
<feature type="transmembrane region" description="Helical" evidence="7">
    <location>
        <begin position="146"/>
        <end position="171"/>
    </location>
</feature>
<evidence type="ECO:0000313" key="9">
    <source>
        <dbReference type="EMBL" id="PTX20333.1"/>
    </source>
</evidence>
<feature type="transmembrane region" description="Helical" evidence="7">
    <location>
        <begin position="35"/>
        <end position="54"/>
    </location>
</feature>
<evidence type="ECO:0000256" key="3">
    <source>
        <dbReference type="ARBA" id="ARBA00022475"/>
    </source>
</evidence>
<evidence type="ECO:0000259" key="8">
    <source>
        <dbReference type="Pfam" id="PF04039"/>
    </source>
</evidence>
<feature type="domain" description="Na+/H+ antiporter MnhB subunit-related protein" evidence="8">
    <location>
        <begin position="101"/>
        <end position="171"/>
    </location>
</feature>
<dbReference type="AlphaFoldDB" id="A0A2T5YLZ2"/>
<sequence length="180" mass="20368">MRTIIFATTIRYLTPLFLILSLYILLRGHNHPGGGFIGGLIGSIAFVFHVLAHGSDRTVNVYFRLKLYSKGKPEEDTPPEHMWRLLSVNTWNRLPSYPQPEWRYHIVRLRPAYVMATGLFLAASSGLLGLLRGMPFMTSWWMEAEIPIIGALGTPLLFDAGVYLLVLGMVLKMVFTMSKE</sequence>
<feature type="domain" description="Na+/H+ antiporter MnhB subunit-related protein" evidence="8">
    <location>
        <begin position="5"/>
        <end position="66"/>
    </location>
</feature>
<evidence type="ECO:0000313" key="10">
    <source>
        <dbReference type="Proteomes" id="UP000244225"/>
    </source>
</evidence>
<keyword evidence="6 7" id="KW-0472">Membrane</keyword>
<keyword evidence="10" id="KW-1185">Reference proteome</keyword>
<comment type="caution">
    <text evidence="9">The sequence shown here is derived from an EMBL/GenBank/DDBJ whole genome shotgun (WGS) entry which is preliminary data.</text>
</comment>
<keyword evidence="3" id="KW-1003">Cell membrane</keyword>
<organism evidence="9 10">
    <name type="scientific">Pontibacter mucosus</name>
    <dbReference type="NCBI Taxonomy" id="1649266"/>
    <lineage>
        <taxon>Bacteria</taxon>
        <taxon>Pseudomonadati</taxon>
        <taxon>Bacteroidota</taxon>
        <taxon>Cytophagia</taxon>
        <taxon>Cytophagales</taxon>
        <taxon>Hymenobacteraceae</taxon>
        <taxon>Pontibacter</taxon>
    </lineage>
</organism>
<evidence type="ECO:0000256" key="4">
    <source>
        <dbReference type="ARBA" id="ARBA00022692"/>
    </source>
</evidence>
<dbReference type="GO" id="GO:0005886">
    <property type="term" value="C:plasma membrane"/>
    <property type="evidence" value="ECO:0007669"/>
    <property type="project" value="UniProtKB-SubCell"/>
</dbReference>
<reference evidence="9 10" key="1">
    <citation type="submission" date="2018-04" db="EMBL/GenBank/DDBJ databases">
        <title>Genomic Encyclopedia of Archaeal and Bacterial Type Strains, Phase II (KMG-II): from individual species to whole genera.</title>
        <authorList>
            <person name="Goeker M."/>
        </authorList>
    </citation>
    <scope>NUCLEOTIDE SEQUENCE [LARGE SCALE GENOMIC DNA]</scope>
    <source>
        <strain evidence="9 10">DSM 100162</strain>
    </source>
</reference>
<dbReference type="Proteomes" id="UP000244225">
    <property type="component" value="Unassembled WGS sequence"/>
</dbReference>
<gene>
    <name evidence="9" type="ORF">C8N40_103410</name>
</gene>
<dbReference type="RefSeq" id="WP_108211330.1">
    <property type="nucleotide sequence ID" value="NZ_QBKI01000003.1"/>
</dbReference>
<dbReference type="EMBL" id="QBKI01000003">
    <property type="protein sequence ID" value="PTX20333.1"/>
    <property type="molecule type" value="Genomic_DNA"/>
</dbReference>
<evidence type="ECO:0000256" key="2">
    <source>
        <dbReference type="ARBA" id="ARBA00009425"/>
    </source>
</evidence>
<dbReference type="InterPro" id="IPR050622">
    <property type="entry name" value="CPA3_antiporter_subunitB"/>
</dbReference>
<keyword evidence="4 7" id="KW-0812">Transmembrane</keyword>
<comment type="subcellular location">
    <subcellularLocation>
        <location evidence="1">Cell membrane</location>
        <topology evidence="1">Multi-pass membrane protein</topology>
    </subcellularLocation>
</comment>
<evidence type="ECO:0000256" key="6">
    <source>
        <dbReference type="ARBA" id="ARBA00023136"/>
    </source>
</evidence>
<dbReference type="InterPro" id="IPR007182">
    <property type="entry name" value="MnhB"/>
</dbReference>
<keyword evidence="5 7" id="KW-1133">Transmembrane helix</keyword>
<feature type="transmembrane region" description="Helical" evidence="7">
    <location>
        <begin position="12"/>
        <end position="29"/>
    </location>
</feature>
<dbReference type="Pfam" id="PF04039">
    <property type="entry name" value="MnhB"/>
    <property type="match status" value="2"/>
</dbReference>
<feature type="transmembrane region" description="Helical" evidence="7">
    <location>
        <begin position="112"/>
        <end position="134"/>
    </location>
</feature>
<dbReference type="OrthoDB" id="9798859at2"/>
<evidence type="ECO:0000256" key="1">
    <source>
        <dbReference type="ARBA" id="ARBA00004651"/>
    </source>
</evidence>
<comment type="similarity">
    <text evidence="2">Belongs to the CPA3 antiporters (TC 2.A.63) subunit B family.</text>
</comment>